<protein>
    <submittedName>
        <fullName evidence="2">Uncharacterized protein</fullName>
    </submittedName>
</protein>
<sequence>MRNTLLAAVLALGASACATAQVKSEAPTARLAESTATVRAAREAGAAVVPEAATYLGFAQQQVLQAEALMARGEHEAADLQLRQAVADARLAFALAQAVPLENEARQLAEQAERLRRGLR</sequence>
<keyword evidence="3" id="KW-1185">Reference proteome</keyword>
<feature type="signal peptide" evidence="1">
    <location>
        <begin position="1"/>
        <end position="20"/>
    </location>
</feature>
<organism evidence="2 3">
    <name type="scientific">Stigmatella aurantiaca</name>
    <dbReference type="NCBI Taxonomy" id="41"/>
    <lineage>
        <taxon>Bacteria</taxon>
        <taxon>Pseudomonadati</taxon>
        <taxon>Myxococcota</taxon>
        <taxon>Myxococcia</taxon>
        <taxon>Myxococcales</taxon>
        <taxon>Cystobacterineae</taxon>
        <taxon>Archangiaceae</taxon>
        <taxon>Stigmatella</taxon>
    </lineage>
</organism>
<dbReference type="EMBL" id="FOAP01000022">
    <property type="protein sequence ID" value="SEM75844.1"/>
    <property type="molecule type" value="Genomic_DNA"/>
</dbReference>
<feature type="chain" id="PRO_5010311285" evidence="1">
    <location>
        <begin position="21"/>
        <end position="120"/>
    </location>
</feature>
<evidence type="ECO:0000256" key="1">
    <source>
        <dbReference type="SAM" id="SignalP"/>
    </source>
</evidence>
<proteinExistence type="predicted"/>
<dbReference type="RefSeq" id="WP_075010129.1">
    <property type="nucleotide sequence ID" value="NZ_FOAP01000022.1"/>
</dbReference>
<dbReference type="Proteomes" id="UP000182719">
    <property type="component" value="Unassembled WGS sequence"/>
</dbReference>
<dbReference type="PROSITE" id="PS51257">
    <property type="entry name" value="PROKAR_LIPOPROTEIN"/>
    <property type="match status" value="1"/>
</dbReference>
<accession>A0A1H8B164</accession>
<evidence type="ECO:0000313" key="2">
    <source>
        <dbReference type="EMBL" id="SEM75844.1"/>
    </source>
</evidence>
<dbReference type="Gene3D" id="1.20.1270.390">
    <property type="match status" value="1"/>
</dbReference>
<keyword evidence="1" id="KW-0732">Signal</keyword>
<name>A0A1H8B164_STIAU</name>
<evidence type="ECO:0000313" key="3">
    <source>
        <dbReference type="Proteomes" id="UP000182719"/>
    </source>
</evidence>
<reference evidence="3" key="1">
    <citation type="submission" date="2016-10" db="EMBL/GenBank/DDBJ databases">
        <authorList>
            <person name="Varghese N."/>
            <person name="Submissions S."/>
        </authorList>
    </citation>
    <scope>NUCLEOTIDE SEQUENCE [LARGE SCALE GENOMIC DNA]</scope>
    <source>
        <strain evidence="3">DSM 17044</strain>
    </source>
</reference>
<gene>
    <name evidence="2" type="ORF">SAMN05444354_122112</name>
</gene>
<dbReference type="AlphaFoldDB" id="A0A1H8B164"/>